<dbReference type="CDD" id="cd00553">
    <property type="entry name" value="NAD_synthase"/>
    <property type="match status" value="1"/>
</dbReference>
<keyword evidence="8" id="KW-0969">Cilium</keyword>
<comment type="caution">
    <text evidence="13">The sequence shown here is derived from an EMBL/GenBank/DDBJ whole genome shotgun (WGS) entry which is preliminary data.</text>
</comment>
<evidence type="ECO:0000313" key="14">
    <source>
        <dbReference type="Proteomes" id="UP001281761"/>
    </source>
</evidence>
<gene>
    <name evidence="13" type="ORF">BLNAU_10338</name>
</gene>
<sequence length="777" mass="88031">MESTTSGRPKKRNITASADDTSPFVLSSTIVQKLMVLDYERNFLRKRKFLPFSVYYFAVPARNPQEQFYQMSSLFEWLSDKAGWSYPSKAALDDDSNTRSNLIIQKLREADFPHDYAVTQIKQAYGESVCYALNWLCDLCLSKQDLKPRNPRFPKASDVEDMVVTDDDGEDDDQGDMSDEDMVDDDDDPNALMPPSLDDDEEKKKKKKDDEDGEKAGFGDSDDDYFGFGEKKSQKKETKQQWKWEEGMSAKAGGPQGGLRPFAPKSHFSQADWQIEVEKMASQLRVRRNMTQSQKDWFAQLEESKENLKNLMEIRKGVMKQLGKVVREVQGEVEKVKSRERFFNQDCKDLLDDFRTHNDDLRKVTDRTQELDRDIQTMTTELAETTETVETLKGEMEMYGEQVGNTQPLIRLKQAQTKLQEEIKQINVRIGTLQHYLLQTQVVELEEKKTRQNTAANARRGSTVVQSEEDDDDSEDDIITIMPLPPLHQELQSALEKVRHARDFKPEEWLLAKANLLNDYMKKSGLKGLVINMSGGVDSSCVAAICLYAQKLEGSPIERVVGVAQPIHSTASIQSRADEVAKSIGLELITVDQTPVFDQLLQITESSLKLEGNEFSRGQLRSYMRTPVAYYVAQVLSSTAKIPSVVVGTGNKDEDGYLYYFCKAGDGISDIQLIADLHKSEVFAVSRFLKLPDSVLNSPPSADLWEGQTDEEEIGCSYDFVELFTEILGMSEIDSSSLMSTLGPDSMAEFTRLGTLIEGIHKRNKHKEVYPLDLNVL</sequence>
<dbReference type="NCBIfam" id="TIGR00552">
    <property type="entry name" value="nadE"/>
    <property type="match status" value="1"/>
</dbReference>
<evidence type="ECO:0000256" key="2">
    <source>
        <dbReference type="ARBA" id="ARBA00004790"/>
    </source>
</evidence>
<dbReference type="InterPro" id="IPR003694">
    <property type="entry name" value="NAD_synthase"/>
</dbReference>
<comment type="subcellular location">
    <subcellularLocation>
        <location evidence="1">Cell projection</location>
        <location evidence="1">Cilium</location>
    </subcellularLocation>
</comment>
<comment type="similarity">
    <text evidence="3">Belongs to the IFT57 family.</text>
</comment>
<evidence type="ECO:0000313" key="13">
    <source>
        <dbReference type="EMBL" id="KAK2954683.1"/>
    </source>
</evidence>
<feature type="region of interest" description="Disordered" evidence="11">
    <location>
        <begin position="449"/>
        <end position="476"/>
    </location>
</feature>
<evidence type="ECO:0000256" key="7">
    <source>
        <dbReference type="ARBA" id="ARBA00023027"/>
    </source>
</evidence>
<keyword evidence="7" id="KW-0520">NAD</keyword>
<evidence type="ECO:0000256" key="9">
    <source>
        <dbReference type="ARBA" id="ARBA00023273"/>
    </source>
</evidence>
<organism evidence="13 14">
    <name type="scientific">Blattamonas nauphoetae</name>
    <dbReference type="NCBI Taxonomy" id="2049346"/>
    <lineage>
        <taxon>Eukaryota</taxon>
        <taxon>Metamonada</taxon>
        <taxon>Preaxostyla</taxon>
        <taxon>Oxymonadida</taxon>
        <taxon>Blattamonas</taxon>
    </lineage>
</organism>
<evidence type="ECO:0000256" key="11">
    <source>
        <dbReference type="SAM" id="MobiDB-lite"/>
    </source>
</evidence>
<feature type="compositionally biased region" description="Basic and acidic residues" evidence="11">
    <location>
        <begin position="229"/>
        <end position="242"/>
    </location>
</feature>
<feature type="region of interest" description="Disordered" evidence="11">
    <location>
        <begin position="150"/>
        <end position="242"/>
    </location>
</feature>
<dbReference type="InterPro" id="IPR019530">
    <property type="entry name" value="Intra-flagellar_transport_57"/>
</dbReference>
<protein>
    <submittedName>
        <fullName evidence="13">Intraflagellar transport protein 57 like protein</fullName>
    </submittedName>
</protein>
<proteinExistence type="inferred from homology"/>
<evidence type="ECO:0000256" key="10">
    <source>
        <dbReference type="SAM" id="Coils"/>
    </source>
</evidence>
<dbReference type="Gene3D" id="1.20.5.300">
    <property type="match status" value="1"/>
</dbReference>
<dbReference type="PANTHER" id="PTHR16011:SF0">
    <property type="entry name" value="INTRAFLAGELLAR TRANSPORT PROTEIN 57 HOMOLOG"/>
    <property type="match status" value="1"/>
</dbReference>
<evidence type="ECO:0000256" key="6">
    <source>
        <dbReference type="ARBA" id="ARBA00022840"/>
    </source>
</evidence>
<name>A0ABQ9XT83_9EUKA</name>
<dbReference type="InterPro" id="IPR022310">
    <property type="entry name" value="NAD/GMP_synthase"/>
</dbReference>
<keyword evidence="10" id="KW-0175">Coiled coil</keyword>
<feature type="compositionally biased region" description="Basic and acidic residues" evidence="11">
    <location>
        <begin position="208"/>
        <end position="217"/>
    </location>
</feature>
<keyword evidence="4" id="KW-0436">Ligase</keyword>
<evidence type="ECO:0000256" key="4">
    <source>
        <dbReference type="ARBA" id="ARBA00022598"/>
    </source>
</evidence>
<dbReference type="InterPro" id="IPR014729">
    <property type="entry name" value="Rossmann-like_a/b/a_fold"/>
</dbReference>
<dbReference type="SUPFAM" id="SSF52402">
    <property type="entry name" value="Adenine nucleotide alpha hydrolases-like"/>
    <property type="match status" value="1"/>
</dbReference>
<evidence type="ECO:0000256" key="1">
    <source>
        <dbReference type="ARBA" id="ARBA00004138"/>
    </source>
</evidence>
<dbReference type="Pfam" id="PF02540">
    <property type="entry name" value="NAD_synthase"/>
    <property type="match status" value="1"/>
</dbReference>
<keyword evidence="14" id="KW-1185">Reference proteome</keyword>
<reference evidence="13 14" key="1">
    <citation type="journal article" date="2022" name="bioRxiv">
        <title>Genomics of Preaxostyla Flagellates Illuminates Evolutionary Transitions and the Path Towards Mitochondrial Loss.</title>
        <authorList>
            <person name="Novak L.V.F."/>
            <person name="Treitli S.C."/>
            <person name="Pyrih J."/>
            <person name="Halakuc P."/>
            <person name="Pipaliya S.V."/>
            <person name="Vacek V."/>
            <person name="Brzon O."/>
            <person name="Soukal P."/>
            <person name="Eme L."/>
            <person name="Dacks J.B."/>
            <person name="Karnkowska A."/>
            <person name="Elias M."/>
            <person name="Hampl V."/>
        </authorList>
    </citation>
    <scope>NUCLEOTIDE SEQUENCE [LARGE SCALE GENOMIC DNA]</scope>
    <source>
        <strain evidence="13">NAU3</strain>
        <tissue evidence="13">Gut</tissue>
    </source>
</reference>
<dbReference type="PANTHER" id="PTHR16011">
    <property type="entry name" value="IFT57/HIPPI"/>
    <property type="match status" value="1"/>
</dbReference>
<accession>A0ABQ9XT83</accession>
<feature type="compositionally biased region" description="Acidic residues" evidence="11">
    <location>
        <begin position="467"/>
        <end position="476"/>
    </location>
</feature>
<feature type="coiled-coil region" evidence="10">
    <location>
        <begin position="375"/>
        <end position="429"/>
    </location>
</feature>
<dbReference type="Pfam" id="PF10498">
    <property type="entry name" value="IFT57"/>
    <property type="match status" value="1"/>
</dbReference>
<dbReference type="Gene3D" id="3.40.50.620">
    <property type="entry name" value="HUPs"/>
    <property type="match status" value="1"/>
</dbReference>
<evidence type="ECO:0000256" key="5">
    <source>
        <dbReference type="ARBA" id="ARBA00022741"/>
    </source>
</evidence>
<evidence type="ECO:0000259" key="12">
    <source>
        <dbReference type="Pfam" id="PF02540"/>
    </source>
</evidence>
<evidence type="ECO:0000256" key="8">
    <source>
        <dbReference type="ARBA" id="ARBA00023069"/>
    </source>
</evidence>
<dbReference type="Proteomes" id="UP001281761">
    <property type="component" value="Unassembled WGS sequence"/>
</dbReference>
<feature type="domain" description="NAD/GMP synthase" evidence="12">
    <location>
        <begin position="514"/>
        <end position="726"/>
    </location>
</feature>
<feature type="compositionally biased region" description="Acidic residues" evidence="11">
    <location>
        <begin position="159"/>
        <end position="189"/>
    </location>
</feature>
<comment type="pathway">
    <text evidence="2">Cofactor biosynthesis; NAD(+) biosynthesis.</text>
</comment>
<dbReference type="EMBL" id="JARBJD010000075">
    <property type="protein sequence ID" value="KAK2954683.1"/>
    <property type="molecule type" value="Genomic_DNA"/>
</dbReference>
<evidence type="ECO:0000256" key="3">
    <source>
        <dbReference type="ARBA" id="ARBA00009415"/>
    </source>
</evidence>
<keyword evidence="9" id="KW-0966">Cell projection</keyword>
<keyword evidence="5" id="KW-0547">Nucleotide-binding</keyword>
<keyword evidence="6" id="KW-0067">ATP-binding</keyword>